<keyword evidence="5" id="KW-0028">Amino-acid biosynthesis</keyword>
<feature type="binding site" evidence="5 9">
    <location>
        <position position="223"/>
    </location>
    <ligand>
        <name>substrate</name>
    </ligand>
</feature>
<sequence>MIYNRATFQKLQTNQPTFNEDIHEIVKAICDNVKIHGDTALKQYNASFDKVELEELELPKDEMESAFNQLDSELKSALIESHKRIQTFQESIKIASTKGTSECYEMYHPLDRIGIYVPGGKASYPSTVLMTATLAQVAGVKEIIVVTPPKKEGINQAVCAACYIAGVDRIFQVGGAQSISALRYGTESIPPVDKIVGPGNQFVAYAKKYLFGEVGIDMIAGPSEIAIVVDETADIEAVVFDVFAQAEHDEMARTFVVSESLAVLEAIQKRIQQTLPNVQRRDIIAESLKHHHYLIHSASFEETCQIMNDIAPEHASIQTAHPKHYLNYIYKVGALFLGHYAPEAIGDYVAGPSHVLPTNGNARFANGLSVNDFFTRHSVIHLSKDTFDETTRSAEIIAQEEALFNHAQSLKVRGERYDTHS</sequence>
<proteinExistence type="inferred from homology"/>
<organism evidence="12 13">
    <name type="scientific">Staphylococcus massiliensis S46</name>
    <dbReference type="NCBI Taxonomy" id="1229783"/>
    <lineage>
        <taxon>Bacteria</taxon>
        <taxon>Bacillati</taxon>
        <taxon>Bacillota</taxon>
        <taxon>Bacilli</taxon>
        <taxon>Bacillales</taxon>
        <taxon>Staphylococcaceae</taxon>
        <taxon>Staphylococcus</taxon>
    </lineage>
</organism>
<dbReference type="GO" id="GO:0008270">
    <property type="term" value="F:zinc ion binding"/>
    <property type="evidence" value="ECO:0007669"/>
    <property type="project" value="UniProtKB-UniRule"/>
</dbReference>
<evidence type="ECO:0000256" key="2">
    <source>
        <dbReference type="ARBA" id="ARBA00022723"/>
    </source>
</evidence>
<feature type="binding site" evidence="5 9">
    <location>
        <position position="406"/>
    </location>
    <ligand>
        <name>substrate</name>
    </ligand>
</feature>
<dbReference type="eggNOG" id="COG0141">
    <property type="taxonomic scope" value="Bacteria"/>
</dbReference>
<dbReference type="Gene3D" id="1.20.5.1300">
    <property type="match status" value="1"/>
</dbReference>
<feature type="binding site" evidence="5 10">
    <location>
        <position position="406"/>
    </location>
    <ligand>
        <name>Zn(2+)</name>
        <dbReference type="ChEBI" id="CHEBI:29105"/>
    </ligand>
</feature>
<evidence type="ECO:0000256" key="4">
    <source>
        <dbReference type="ARBA" id="ARBA00023002"/>
    </source>
</evidence>
<keyword evidence="2 5" id="KW-0479">Metal-binding</keyword>
<evidence type="ECO:0000256" key="11">
    <source>
        <dbReference type="RuleBase" id="RU004175"/>
    </source>
</evidence>
<dbReference type="FunFam" id="3.40.50.1980:FF:000001">
    <property type="entry name" value="Histidinol dehydrogenase"/>
    <property type="match status" value="1"/>
</dbReference>
<comment type="similarity">
    <text evidence="1 5 6 11">Belongs to the histidinol dehydrogenase family.</text>
</comment>
<feature type="binding site" evidence="5 10">
    <location>
        <position position="248"/>
    </location>
    <ligand>
        <name>Zn(2+)</name>
        <dbReference type="ChEBI" id="CHEBI:29105"/>
    </ligand>
</feature>
<dbReference type="NCBIfam" id="TIGR00069">
    <property type="entry name" value="hisD"/>
    <property type="match status" value="1"/>
</dbReference>
<comment type="function">
    <text evidence="5">Catalyzes the sequential NAD-dependent oxidations of L-histidinol to L-histidinaldehyde and then to L-histidine.</text>
</comment>
<dbReference type="CDD" id="cd06572">
    <property type="entry name" value="Histidinol_dh"/>
    <property type="match status" value="1"/>
</dbReference>
<feature type="active site" description="Proton acceptor" evidence="5 7">
    <location>
        <position position="314"/>
    </location>
</feature>
<comment type="cofactor">
    <cofactor evidence="5 10">
        <name>Zn(2+)</name>
        <dbReference type="ChEBI" id="CHEBI:29105"/>
    </cofactor>
    <text evidence="5 10">Binds 1 zinc ion per subunit.</text>
</comment>
<feature type="binding site" evidence="5 8">
    <location>
        <position position="177"/>
    </location>
    <ligand>
        <name>NAD(+)</name>
        <dbReference type="ChEBI" id="CHEBI:57540"/>
    </ligand>
</feature>
<feature type="binding site" evidence="5 8">
    <location>
        <position position="116"/>
    </location>
    <ligand>
        <name>NAD(+)</name>
        <dbReference type="ChEBI" id="CHEBI:57540"/>
    </ligand>
</feature>
<dbReference type="SUPFAM" id="SSF53720">
    <property type="entry name" value="ALDH-like"/>
    <property type="match status" value="1"/>
</dbReference>
<dbReference type="PIRSF" id="PIRSF000099">
    <property type="entry name" value="Histidinol_dh"/>
    <property type="match status" value="1"/>
</dbReference>
<dbReference type="EC" id="1.1.1.23" evidence="5"/>
<comment type="pathway">
    <text evidence="5">Amino-acid biosynthesis; L-histidine biosynthesis; L-histidine from 5-phospho-alpha-D-ribose 1-diphosphate: step 9/9.</text>
</comment>
<keyword evidence="3 5" id="KW-0862">Zinc</keyword>
<dbReference type="PRINTS" id="PR00083">
    <property type="entry name" value="HOLDHDRGNASE"/>
</dbReference>
<evidence type="ECO:0000313" key="13">
    <source>
        <dbReference type="Proteomes" id="UP000009885"/>
    </source>
</evidence>
<evidence type="ECO:0000256" key="9">
    <source>
        <dbReference type="PIRSR" id="PIRSR000099-3"/>
    </source>
</evidence>
<dbReference type="GO" id="GO:0004399">
    <property type="term" value="F:histidinol dehydrogenase activity"/>
    <property type="evidence" value="ECO:0007669"/>
    <property type="project" value="UniProtKB-UniRule"/>
</dbReference>
<evidence type="ECO:0000256" key="1">
    <source>
        <dbReference type="ARBA" id="ARBA00010178"/>
    </source>
</evidence>
<feature type="binding site" evidence="5 9">
    <location>
        <position position="347"/>
    </location>
    <ligand>
        <name>substrate</name>
    </ligand>
</feature>
<name>K9ATA1_9STAP</name>
<feature type="binding site" evidence="5 10">
    <location>
        <position position="347"/>
    </location>
    <ligand>
        <name>Zn(2+)</name>
        <dbReference type="ChEBI" id="CHEBI:29105"/>
    </ligand>
</feature>
<dbReference type="PANTHER" id="PTHR21256">
    <property type="entry name" value="HISTIDINOL DEHYDROGENASE HDH"/>
    <property type="match status" value="1"/>
</dbReference>
<dbReference type="GO" id="GO:0051287">
    <property type="term" value="F:NAD binding"/>
    <property type="evidence" value="ECO:0007669"/>
    <property type="project" value="InterPro"/>
</dbReference>
<dbReference type="InterPro" id="IPR012131">
    <property type="entry name" value="Hstdl_DH"/>
</dbReference>
<dbReference type="FunFam" id="3.40.50.1980:FF:000026">
    <property type="entry name" value="Histidinol dehydrogenase"/>
    <property type="match status" value="1"/>
</dbReference>
<feature type="binding site" evidence="5 10">
    <location>
        <position position="245"/>
    </location>
    <ligand>
        <name>Zn(2+)</name>
        <dbReference type="ChEBI" id="CHEBI:29105"/>
    </ligand>
</feature>
<dbReference type="EMBL" id="AMSQ01000001">
    <property type="protein sequence ID" value="EKU50524.1"/>
    <property type="molecule type" value="Genomic_DNA"/>
</dbReference>
<dbReference type="GO" id="GO:0005829">
    <property type="term" value="C:cytosol"/>
    <property type="evidence" value="ECO:0007669"/>
    <property type="project" value="TreeGrafter"/>
</dbReference>
<evidence type="ECO:0000256" key="3">
    <source>
        <dbReference type="ARBA" id="ARBA00022833"/>
    </source>
</evidence>
<evidence type="ECO:0000256" key="10">
    <source>
        <dbReference type="PIRSR" id="PIRSR000099-4"/>
    </source>
</evidence>
<feature type="binding site" evidence="5 9">
    <location>
        <position position="248"/>
    </location>
    <ligand>
        <name>substrate</name>
    </ligand>
</feature>
<dbReference type="PANTHER" id="PTHR21256:SF2">
    <property type="entry name" value="HISTIDINE BIOSYNTHESIS TRIFUNCTIONAL PROTEIN"/>
    <property type="match status" value="1"/>
</dbReference>
<dbReference type="Gene3D" id="3.40.50.1980">
    <property type="entry name" value="Nitrogenase molybdenum iron protein domain"/>
    <property type="match status" value="2"/>
</dbReference>
<dbReference type="Pfam" id="PF00815">
    <property type="entry name" value="Histidinol_dh"/>
    <property type="match status" value="1"/>
</dbReference>
<dbReference type="RefSeq" id="WP_009381803.1">
    <property type="nucleotide sequence ID" value="NZ_AMSQ01000001.1"/>
</dbReference>
<dbReference type="Proteomes" id="UP000009885">
    <property type="component" value="Unassembled WGS sequence"/>
</dbReference>
<evidence type="ECO:0000256" key="8">
    <source>
        <dbReference type="PIRSR" id="PIRSR000099-2"/>
    </source>
</evidence>
<feature type="binding site" evidence="5 9">
    <location>
        <position position="401"/>
    </location>
    <ligand>
        <name>substrate</name>
    </ligand>
</feature>
<evidence type="ECO:0000313" key="12">
    <source>
        <dbReference type="EMBL" id="EKU50524.1"/>
    </source>
</evidence>
<dbReference type="HAMAP" id="MF_01024">
    <property type="entry name" value="HisD"/>
    <property type="match status" value="1"/>
</dbReference>
<dbReference type="InterPro" id="IPR016161">
    <property type="entry name" value="Ald_DH/histidinol_DH"/>
</dbReference>
<dbReference type="UniPathway" id="UPA00031">
    <property type="reaction ID" value="UER00014"/>
</dbReference>
<dbReference type="PATRIC" id="fig|1229783.3.peg.172"/>
<evidence type="ECO:0000256" key="7">
    <source>
        <dbReference type="PIRSR" id="PIRSR000099-1"/>
    </source>
</evidence>
<dbReference type="NCBIfam" id="NF010343">
    <property type="entry name" value="PRK13770.1"/>
    <property type="match status" value="1"/>
</dbReference>
<dbReference type="InterPro" id="IPR022695">
    <property type="entry name" value="Histidinol_DH_monofunct"/>
</dbReference>
<keyword evidence="4 5" id="KW-0560">Oxidoreductase</keyword>
<comment type="caution">
    <text evidence="12">The sequence shown here is derived from an EMBL/GenBank/DDBJ whole genome shotgun (WGS) entry which is preliminary data.</text>
</comment>
<reference evidence="12 13" key="1">
    <citation type="journal article" date="2013" name="Genome Announc.">
        <title>Genome Sequence of Staphylococcus massiliensis Strain S46, Isolated from the Surface of Healthy Human Skin.</title>
        <authorList>
            <person name="Srivastav R."/>
            <person name="Singh A."/>
            <person name="Jangir P.K."/>
            <person name="Kumari C."/>
            <person name="Muduli S."/>
            <person name="Sharma R."/>
        </authorList>
    </citation>
    <scope>NUCLEOTIDE SEQUENCE [LARGE SCALE GENOMIC DNA]</scope>
    <source>
        <strain evidence="12 13">S46</strain>
    </source>
</reference>
<feature type="binding site" evidence="5 8">
    <location>
        <position position="200"/>
    </location>
    <ligand>
        <name>NAD(+)</name>
        <dbReference type="ChEBI" id="CHEBI:57540"/>
    </ligand>
</feature>
<feature type="binding site" evidence="5 9">
    <location>
        <position position="314"/>
    </location>
    <ligand>
        <name>substrate</name>
    </ligand>
</feature>
<protein>
    <recommendedName>
        <fullName evidence="5">Histidinol dehydrogenase</fullName>
        <shortName evidence="5">HDH</shortName>
        <ecNumber evidence="5">1.1.1.23</ecNumber>
    </recommendedName>
</protein>
<gene>
    <name evidence="5" type="primary">hisD</name>
    <name evidence="12" type="ORF">C273_00845</name>
</gene>
<accession>K9ATA1</accession>
<dbReference type="AlphaFoldDB" id="K9ATA1"/>
<evidence type="ECO:0000256" key="6">
    <source>
        <dbReference type="PIRNR" id="PIRNR000099"/>
    </source>
</evidence>
<keyword evidence="5" id="KW-0368">Histidine biosynthesis</keyword>
<keyword evidence="13" id="KW-1185">Reference proteome</keyword>
<keyword evidence="5 8" id="KW-0520">NAD</keyword>
<feature type="active site" description="Proton acceptor" evidence="5 7">
    <location>
        <position position="313"/>
    </location>
</feature>
<comment type="catalytic activity">
    <reaction evidence="5">
        <text>L-histidinol + 2 NAD(+) + H2O = L-histidine + 2 NADH + 3 H(+)</text>
        <dbReference type="Rhea" id="RHEA:20641"/>
        <dbReference type="ChEBI" id="CHEBI:15377"/>
        <dbReference type="ChEBI" id="CHEBI:15378"/>
        <dbReference type="ChEBI" id="CHEBI:57540"/>
        <dbReference type="ChEBI" id="CHEBI:57595"/>
        <dbReference type="ChEBI" id="CHEBI:57699"/>
        <dbReference type="ChEBI" id="CHEBI:57945"/>
        <dbReference type="EC" id="1.1.1.23"/>
    </reaction>
</comment>
<dbReference type="OrthoDB" id="9805269at2"/>
<dbReference type="STRING" id="1229783.C273_00845"/>
<feature type="binding site" evidence="5 9">
    <location>
        <position position="245"/>
    </location>
    <ligand>
        <name>substrate</name>
    </ligand>
</feature>
<dbReference type="GO" id="GO:0000105">
    <property type="term" value="P:L-histidine biosynthetic process"/>
    <property type="evidence" value="ECO:0007669"/>
    <property type="project" value="UniProtKB-UniRule"/>
</dbReference>
<evidence type="ECO:0000256" key="5">
    <source>
        <dbReference type="HAMAP-Rule" id="MF_01024"/>
    </source>
</evidence>